<gene>
    <name evidence="7" type="ORF">TrRE_jg10562</name>
</gene>
<dbReference type="PANTHER" id="PTHR12196">
    <property type="entry name" value="DOMAIN OF UNKNOWN FUNCTION 71 DUF71 -CONTAINING PROTEIN"/>
    <property type="match status" value="1"/>
</dbReference>
<dbReference type="Gene3D" id="3.40.50.620">
    <property type="entry name" value="HUPs"/>
    <property type="match status" value="1"/>
</dbReference>
<name>A0A9W6ZF91_9STRA</name>
<comment type="catalytic activity">
    <reaction evidence="5">
        <text>diphthine-[translation elongation factor 2] + NH4(+) + ATP = diphthamide-[translation elongation factor 2] + AMP + diphosphate + H(+)</text>
        <dbReference type="Rhea" id="RHEA:19753"/>
        <dbReference type="Rhea" id="RHEA-COMP:10172"/>
        <dbReference type="Rhea" id="RHEA-COMP:10174"/>
        <dbReference type="ChEBI" id="CHEBI:15378"/>
        <dbReference type="ChEBI" id="CHEBI:16692"/>
        <dbReference type="ChEBI" id="CHEBI:28938"/>
        <dbReference type="ChEBI" id="CHEBI:30616"/>
        <dbReference type="ChEBI" id="CHEBI:33019"/>
        <dbReference type="ChEBI" id="CHEBI:82696"/>
        <dbReference type="ChEBI" id="CHEBI:456215"/>
        <dbReference type="EC" id="6.3.1.14"/>
    </reaction>
</comment>
<evidence type="ECO:0000256" key="4">
    <source>
        <dbReference type="ARBA" id="ARBA00031552"/>
    </source>
</evidence>
<protein>
    <recommendedName>
        <fullName evidence="2">Diphthine--ammonia ligase</fullName>
        <ecNumber evidence="1">6.3.1.14</ecNumber>
    </recommendedName>
    <alternativeName>
        <fullName evidence="3">Diphthamide synthase</fullName>
    </alternativeName>
    <alternativeName>
        <fullName evidence="4">Diphthamide synthetase</fullName>
    </alternativeName>
</protein>
<evidence type="ECO:0000313" key="7">
    <source>
        <dbReference type="EMBL" id="GMH49434.1"/>
    </source>
</evidence>
<dbReference type="SUPFAM" id="SSF52402">
    <property type="entry name" value="Adenine nucleotide alpha hydrolases-like"/>
    <property type="match status" value="1"/>
</dbReference>
<evidence type="ECO:0000256" key="2">
    <source>
        <dbReference type="ARBA" id="ARBA00018426"/>
    </source>
</evidence>
<feature type="non-terminal residue" evidence="7">
    <location>
        <position position="1"/>
    </location>
</feature>
<dbReference type="Gene3D" id="3.30.1330.40">
    <property type="entry name" value="RutC-like"/>
    <property type="match status" value="1"/>
</dbReference>
<dbReference type="Proteomes" id="UP001165082">
    <property type="component" value="Unassembled WGS sequence"/>
</dbReference>
<dbReference type="Pfam" id="PF01902">
    <property type="entry name" value="Diphthami_syn_2"/>
    <property type="match status" value="1"/>
</dbReference>
<evidence type="ECO:0000256" key="1">
    <source>
        <dbReference type="ARBA" id="ARBA00012089"/>
    </source>
</evidence>
<organism evidence="7 8">
    <name type="scientific">Triparma retinervis</name>
    <dbReference type="NCBI Taxonomy" id="2557542"/>
    <lineage>
        <taxon>Eukaryota</taxon>
        <taxon>Sar</taxon>
        <taxon>Stramenopiles</taxon>
        <taxon>Ochrophyta</taxon>
        <taxon>Bolidophyceae</taxon>
        <taxon>Parmales</taxon>
        <taxon>Triparmaceae</taxon>
        <taxon>Triparma</taxon>
    </lineage>
</organism>
<sequence>EVEDLYTLLSDVITRYPTVRGVSTGAIFSTYQRSRVESVARRLNLQVLSYLWQPEPPDPEAPPARPPSYAMQDGGMLSVSKICPSVTAGHGVVSQTLQVLSSLSALLSSLSMSPQDVFSAHLYLS</sequence>
<dbReference type="EC" id="6.3.1.14" evidence="1"/>
<dbReference type="AlphaFoldDB" id="A0A9W6ZF91"/>
<dbReference type="EMBL" id="BRXZ01005744">
    <property type="protein sequence ID" value="GMH49434.1"/>
    <property type="molecule type" value="Genomic_DNA"/>
</dbReference>
<dbReference type="GO" id="GO:0017183">
    <property type="term" value="P:protein histidyl modification to diphthamide"/>
    <property type="evidence" value="ECO:0007669"/>
    <property type="project" value="TreeGrafter"/>
</dbReference>
<evidence type="ECO:0000256" key="3">
    <source>
        <dbReference type="ARBA" id="ARBA00029814"/>
    </source>
</evidence>
<evidence type="ECO:0000256" key="5">
    <source>
        <dbReference type="ARBA" id="ARBA00048108"/>
    </source>
</evidence>
<dbReference type="PANTHER" id="PTHR12196:SF2">
    <property type="entry name" value="DIPHTHINE--AMMONIA LIGASE"/>
    <property type="match status" value="1"/>
</dbReference>
<dbReference type="InterPro" id="IPR030662">
    <property type="entry name" value="DPH6/MJ0570"/>
</dbReference>
<dbReference type="InterPro" id="IPR035959">
    <property type="entry name" value="RutC-like_sf"/>
</dbReference>
<dbReference type="InterPro" id="IPR002761">
    <property type="entry name" value="Diphthami_syn_dom"/>
</dbReference>
<evidence type="ECO:0000259" key="6">
    <source>
        <dbReference type="Pfam" id="PF01902"/>
    </source>
</evidence>
<proteinExistence type="predicted"/>
<feature type="non-terminal residue" evidence="7">
    <location>
        <position position="125"/>
    </location>
</feature>
<dbReference type="OrthoDB" id="686384at2759"/>
<reference evidence="7" key="1">
    <citation type="submission" date="2022-07" db="EMBL/GenBank/DDBJ databases">
        <title>Genome analysis of Parmales, a sister group of diatoms, reveals the evolutionary specialization of diatoms from phago-mixotrophs to photoautotrophs.</title>
        <authorList>
            <person name="Ban H."/>
            <person name="Sato S."/>
            <person name="Yoshikawa S."/>
            <person name="Kazumasa Y."/>
            <person name="Nakamura Y."/>
            <person name="Ichinomiya M."/>
            <person name="Saitoh K."/>
            <person name="Sato N."/>
            <person name="Blanc-Mathieu R."/>
            <person name="Endo H."/>
            <person name="Kuwata A."/>
            <person name="Ogata H."/>
        </authorList>
    </citation>
    <scope>NUCLEOTIDE SEQUENCE</scope>
</reference>
<accession>A0A9W6ZF91</accession>
<evidence type="ECO:0000313" key="8">
    <source>
        <dbReference type="Proteomes" id="UP001165082"/>
    </source>
</evidence>
<keyword evidence="8" id="KW-1185">Reference proteome</keyword>
<dbReference type="SUPFAM" id="SSF55298">
    <property type="entry name" value="YjgF-like"/>
    <property type="match status" value="1"/>
</dbReference>
<feature type="domain" description="Diphthamide synthase" evidence="6">
    <location>
        <begin position="3"/>
        <end position="56"/>
    </location>
</feature>
<comment type="caution">
    <text evidence="7">The sequence shown here is derived from an EMBL/GenBank/DDBJ whole genome shotgun (WGS) entry which is preliminary data.</text>
</comment>
<dbReference type="InterPro" id="IPR014729">
    <property type="entry name" value="Rossmann-like_a/b/a_fold"/>
</dbReference>
<dbReference type="GO" id="GO:0017178">
    <property type="term" value="F:diphthine-ammonia ligase activity"/>
    <property type="evidence" value="ECO:0007669"/>
    <property type="project" value="UniProtKB-EC"/>
</dbReference>